<dbReference type="SUPFAM" id="SSF55347">
    <property type="entry name" value="Glyceraldehyde-3-phosphate dehydrogenase-like, C-terminal domain"/>
    <property type="match status" value="1"/>
</dbReference>
<feature type="domain" description="Gfo/Idh/MocA-like oxidoreductase N-terminal" evidence="1">
    <location>
        <begin position="8"/>
        <end position="102"/>
    </location>
</feature>
<sequence length="395" mass="43980">MSNENKIIKAGIVGSGFAAKFHLDALKRVYGVQVEIVGAHSKTPENLKRFCEENSVKPFSDLKELIAECDVLHLCTPPFSHEPLAIEILNKNKYVIIEKPLTGYFGNGKEDFSGDNFQREEGFKKAVDSVKNMLEAEKKSSGRILYAENWVYAPAIQKEKELIEKTKSQILWIQAQQSHSGSHSLAYGKWRLSGGGSLMGKGCHPLTGAIYLKHVEGKVKNGKPIRPKSVTCRVHSITRLLNFKNEGHLKDSYTDVEDYALTHVVFEDGTVADITASELLHGGVKNYLEVHANNHRTICNLIPNNAMQTYNPKNSNFEDIYVVEKTGTKEGWSNISPDEAWFNGYQHEMEAFYSSIASGIDPESNSALAADVIITIYSAYISAEQKGKEILIPII</sequence>
<dbReference type="Gene3D" id="3.40.50.720">
    <property type="entry name" value="NAD(P)-binding Rossmann-like Domain"/>
    <property type="match status" value="1"/>
</dbReference>
<reference evidence="4" key="1">
    <citation type="journal article" date="2019" name="Int. J. Syst. Evol. Microbiol.">
        <title>The Global Catalogue of Microorganisms (GCM) 10K type strain sequencing project: providing services to taxonomists for standard genome sequencing and annotation.</title>
        <authorList>
            <consortium name="The Broad Institute Genomics Platform"/>
            <consortium name="The Broad Institute Genome Sequencing Center for Infectious Disease"/>
            <person name="Wu L."/>
            <person name="Ma J."/>
        </authorList>
    </citation>
    <scope>NUCLEOTIDE SEQUENCE [LARGE SCALE GENOMIC DNA]</scope>
    <source>
        <strain evidence="4">KCTC 52925</strain>
    </source>
</reference>
<dbReference type="InterPro" id="IPR052515">
    <property type="entry name" value="Gfo/Idh/MocA_Oxidoreductase"/>
</dbReference>
<dbReference type="InterPro" id="IPR000683">
    <property type="entry name" value="Gfo/Idh/MocA-like_OxRdtase_N"/>
</dbReference>
<evidence type="ECO:0000259" key="2">
    <source>
        <dbReference type="Pfam" id="PF22725"/>
    </source>
</evidence>
<evidence type="ECO:0000313" key="3">
    <source>
        <dbReference type="EMBL" id="MFD2833083.1"/>
    </source>
</evidence>
<name>A0ABW5X6U5_9FLAO</name>
<keyword evidence="4" id="KW-1185">Reference proteome</keyword>
<evidence type="ECO:0000259" key="1">
    <source>
        <dbReference type="Pfam" id="PF01408"/>
    </source>
</evidence>
<dbReference type="PANTHER" id="PTHR43249:SF1">
    <property type="entry name" value="D-GLUCOSIDE 3-DEHYDROGENASE"/>
    <property type="match status" value="1"/>
</dbReference>
<accession>A0ABW5X6U5</accession>
<protein>
    <submittedName>
        <fullName evidence="3">Gfo/Idh/MocA family protein</fullName>
    </submittedName>
</protein>
<evidence type="ECO:0000313" key="4">
    <source>
        <dbReference type="Proteomes" id="UP001597438"/>
    </source>
</evidence>
<dbReference type="EMBL" id="JBHUOJ010000013">
    <property type="protein sequence ID" value="MFD2833083.1"/>
    <property type="molecule type" value="Genomic_DNA"/>
</dbReference>
<proteinExistence type="predicted"/>
<organism evidence="3 4">
    <name type="scientific">Christiangramia antarctica</name>
    <dbReference type="NCBI Taxonomy" id="2058158"/>
    <lineage>
        <taxon>Bacteria</taxon>
        <taxon>Pseudomonadati</taxon>
        <taxon>Bacteroidota</taxon>
        <taxon>Flavobacteriia</taxon>
        <taxon>Flavobacteriales</taxon>
        <taxon>Flavobacteriaceae</taxon>
        <taxon>Christiangramia</taxon>
    </lineage>
</organism>
<dbReference type="Pfam" id="PF22725">
    <property type="entry name" value="GFO_IDH_MocA_C3"/>
    <property type="match status" value="1"/>
</dbReference>
<feature type="domain" description="GFO/IDH/MocA-like oxidoreductase" evidence="2">
    <location>
        <begin position="169"/>
        <end position="292"/>
    </location>
</feature>
<dbReference type="Gene3D" id="3.30.360.10">
    <property type="entry name" value="Dihydrodipicolinate Reductase, domain 2"/>
    <property type="match status" value="1"/>
</dbReference>
<gene>
    <name evidence="3" type="ORF">ACFSYS_07255</name>
</gene>
<dbReference type="Pfam" id="PF01408">
    <property type="entry name" value="GFO_IDH_MocA"/>
    <property type="match status" value="1"/>
</dbReference>
<dbReference type="InterPro" id="IPR055170">
    <property type="entry name" value="GFO_IDH_MocA-like_dom"/>
</dbReference>
<dbReference type="Proteomes" id="UP001597438">
    <property type="component" value="Unassembled WGS sequence"/>
</dbReference>
<dbReference type="InterPro" id="IPR036291">
    <property type="entry name" value="NAD(P)-bd_dom_sf"/>
</dbReference>
<dbReference type="RefSeq" id="WP_251743122.1">
    <property type="nucleotide sequence ID" value="NZ_JBHUOJ010000013.1"/>
</dbReference>
<dbReference type="PANTHER" id="PTHR43249">
    <property type="entry name" value="UDP-N-ACETYL-2-AMINO-2-DEOXY-D-GLUCURONATE OXIDASE"/>
    <property type="match status" value="1"/>
</dbReference>
<dbReference type="SUPFAM" id="SSF51735">
    <property type="entry name" value="NAD(P)-binding Rossmann-fold domains"/>
    <property type="match status" value="1"/>
</dbReference>
<comment type="caution">
    <text evidence="3">The sequence shown here is derived from an EMBL/GenBank/DDBJ whole genome shotgun (WGS) entry which is preliminary data.</text>
</comment>